<sequence length="160" mass="18423">MRRAILIFSIITMTTLSSCNEEQDANAMLDNPVKRIHIYESITGNHDLMNEFLLKMQENDHAIQMMRGNQKIMGNLIQDNGMKMMMKDSIMMKNMMRSMVKDGKMMGNMMQMMHEDGMMSDDCLESCKNMMDEKGMDMKGMGMMGDGNIKSTKDDHFGHH</sequence>
<dbReference type="PROSITE" id="PS51257">
    <property type="entry name" value="PROKAR_LIPOPROTEIN"/>
    <property type="match status" value="1"/>
</dbReference>
<gene>
    <name evidence="1" type="ORF">LCGC14_1618710</name>
</gene>
<evidence type="ECO:0008006" key="2">
    <source>
        <dbReference type="Google" id="ProtNLM"/>
    </source>
</evidence>
<dbReference type="AlphaFoldDB" id="A0A0F9IT13"/>
<reference evidence="1" key="1">
    <citation type="journal article" date="2015" name="Nature">
        <title>Complex archaea that bridge the gap between prokaryotes and eukaryotes.</title>
        <authorList>
            <person name="Spang A."/>
            <person name="Saw J.H."/>
            <person name="Jorgensen S.L."/>
            <person name="Zaremba-Niedzwiedzka K."/>
            <person name="Martijn J."/>
            <person name="Lind A.E."/>
            <person name="van Eijk R."/>
            <person name="Schleper C."/>
            <person name="Guy L."/>
            <person name="Ettema T.J."/>
        </authorList>
    </citation>
    <scope>NUCLEOTIDE SEQUENCE</scope>
</reference>
<protein>
    <recommendedName>
        <fullName evidence="2">Membrane or secreted protein</fullName>
    </recommendedName>
</protein>
<dbReference type="EMBL" id="LAZR01013200">
    <property type="protein sequence ID" value="KKM23084.1"/>
    <property type="molecule type" value="Genomic_DNA"/>
</dbReference>
<comment type="caution">
    <text evidence="1">The sequence shown here is derived from an EMBL/GenBank/DDBJ whole genome shotgun (WGS) entry which is preliminary data.</text>
</comment>
<proteinExistence type="predicted"/>
<organism evidence="1">
    <name type="scientific">marine sediment metagenome</name>
    <dbReference type="NCBI Taxonomy" id="412755"/>
    <lineage>
        <taxon>unclassified sequences</taxon>
        <taxon>metagenomes</taxon>
        <taxon>ecological metagenomes</taxon>
    </lineage>
</organism>
<name>A0A0F9IT13_9ZZZZ</name>
<evidence type="ECO:0000313" key="1">
    <source>
        <dbReference type="EMBL" id="KKM23084.1"/>
    </source>
</evidence>
<accession>A0A0F9IT13</accession>